<protein>
    <submittedName>
        <fullName evidence="5">Short-chain dehydrogenase/reductase SDR</fullName>
    </submittedName>
</protein>
<keyword evidence="6" id="KW-1185">Reference proteome</keyword>
<dbReference type="OrthoDB" id="1933717at2759"/>
<dbReference type="PRINTS" id="PR00081">
    <property type="entry name" value="GDHRDH"/>
</dbReference>
<dbReference type="Pfam" id="PF00106">
    <property type="entry name" value="adh_short"/>
    <property type="match status" value="1"/>
</dbReference>
<reference evidence="5 6" key="1">
    <citation type="journal article" date="2016" name="Mol. Biol. Evol.">
        <title>Comparative Genomics of Early-Diverging Mushroom-Forming Fungi Provides Insights into the Origins of Lignocellulose Decay Capabilities.</title>
        <authorList>
            <person name="Nagy L.G."/>
            <person name="Riley R."/>
            <person name="Tritt A."/>
            <person name="Adam C."/>
            <person name="Daum C."/>
            <person name="Floudas D."/>
            <person name="Sun H."/>
            <person name="Yadav J.S."/>
            <person name="Pangilinan J."/>
            <person name="Larsson K.H."/>
            <person name="Matsuura K."/>
            <person name="Barry K."/>
            <person name="Labutti K."/>
            <person name="Kuo R."/>
            <person name="Ohm R.A."/>
            <person name="Bhattacharya S.S."/>
            <person name="Shirouzu T."/>
            <person name="Yoshinaga Y."/>
            <person name="Martin F.M."/>
            <person name="Grigoriev I.V."/>
            <person name="Hibbett D.S."/>
        </authorList>
    </citation>
    <scope>NUCLEOTIDE SEQUENCE [LARGE SCALE GENOMIC DNA]</scope>
    <source>
        <strain evidence="5 6">TUFC12733</strain>
    </source>
</reference>
<dbReference type="InterPro" id="IPR002347">
    <property type="entry name" value="SDR_fam"/>
</dbReference>
<keyword evidence="3" id="KW-0560">Oxidoreductase</keyword>
<accession>A0A167QIG5</accession>
<gene>
    <name evidence="5" type="ORF">CALVIDRAFT_553208</name>
</gene>
<dbReference type="EMBL" id="KV417271">
    <property type="protein sequence ID" value="KZO99791.1"/>
    <property type="molecule type" value="Genomic_DNA"/>
</dbReference>
<evidence type="ECO:0000256" key="3">
    <source>
        <dbReference type="ARBA" id="ARBA00023002"/>
    </source>
</evidence>
<keyword evidence="2" id="KW-0521">NADP</keyword>
<evidence type="ECO:0000313" key="6">
    <source>
        <dbReference type="Proteomes" id="UP000076738"/>
    </source>
</evidence>
<evidence type="ECO:0000256" key="2">
    <source>
        <dbReference type="ARBA" id="ARBA00022857"/>
    </source>
</evidence>
<dbReference type="InterPro" id="IPR036291">
    <property type="entry name" value="NAD(P)-bd_dom_sf"/>
</dbReference>
<dbReference type="PANTHER" id="PTHR43963">
    <property type="entry name" value="CARBONYL REDUCTASE 1-RELATED"/>
    <property type="match status" value="1"/>
</dbReference>
<comment type="similarity">
    <text evidence="1 4">Belongs to the short-chain dehydrogenases/reductases (SDR) family.</text>
</comment>
<dbReference type="STRING" id="1330018.A0A167QIG5"/>
<name>A0A167QIG5_CALVF</name>
<dbReference type="PANTHER" id="PTHR43963:SF6">
    <property type="entry name" value="CHAIN DEHYDROGENASE FAMILY PROTEIN, PUTATIVE (AFU_ORTHOLOGUE AFUA_3G15350)-RELATED"/>
    <property type="match status" value="1"/>
</dbReference>
<dbReference type="SUPFAM" id="SSF51735">
    <property type="entry name" value="NAD(P)-binding Rossmann-fold domains"/>
    <property type="match status" value="1"/>
</dbReference>
<evidence type="ECO:0000313" key="5">
    <source>
        <dbReference type="EMBL" id="KZO99791.1"/>
    </source>
</evidence>
<dbReference type="Gene3D" id="3.40.50.720">
    <property type="entry name" value="NAD(P)-binding Rossmann-like Domain"/>
    <property type="match status" value="1"/>
</dbReference>
<evidence type="ECO:0000256" key="1">
    <source>
        <dbReference type="ARBA" id="ARBA00006484"/>
    </source>
</evidence>
<proteinExistence type="inferred from homology"/>
<dbReference type="GO" id="GO:0016491">
    <property type="term" value="F:oxidoreductase activity"/>
    <property type="evidence" value="ECO:0007669"/>
    <property type="project" value="UniProtKB-KW"/>
</dbReference>
<dbReference type="Proteomes" id="UP000076738">
    <property type="component" value="Unassembled WGS sequence"/>
</dbReference>
<organism evidence="5 6">
    <name type="scientific">Calocera viscosa (strain TUFC12733)</name>
    <dbReference type="NCBI Taxonomy" id="1330018"/>
    <lineage>
        <taxon>Eukaryota</taxon>
        <taxon>Fungi</taxon>
        <taxon>Dikarya</taxon>
        <taxon>Basidiomycota</taxon>
        <taxon>Agaricomycotina</taxon>
        <taxon>Dacrymycetes</taxon>
        <taxon>Dacrymycetales</taxon>
        <taxon>Dacrymycetaceae</taxon>
        <taxon>Calocera</taxon>
    </lineage>
</organism>
<dbReference type="PRINTS" id="PR00080">
    <property type="entry name" value="SDRFAMILY"/>
</dbReference>
<dbReference type="AlphaFoldDB" id="A0A167QIG5"/>
<sequence length="282" mass="30124">MSKQFVAIVTGANKGIGLGCIRTLARRAPSSYLNKRVKAKSSVIYLASRDAERGRAALRDVSAAKGVDVQLAVLDVTSGESIEKFAEHVRERHGGIHALINNAGTAEGVGGRTALFDSDTVDWVFKVNYDGVHAMTDAFLPLMHPQGRIVNVSSGMTYTASPELRERLLKVGSVREADAYMEEFKSAVRDGTAGKLGYPAQVYASSKILLNALTKGFAAENKAAHPNLLINYINPGWVRTDMGGAGAPLTPEQGADTACWAAVEDISGRSGVGFSNRAEIEW</sequence>
<evidence type="ECO:0000256" key="4">
    <source>
        <dbReference type="RuleBase" id="RU000363"/>
    </source>
</evidence>